<reference evidence="2 3" key="1">
    <citation type="submission" date="2022-04" db="EMBL/GenBank/DDBJ databases">
        <authorList>
            <person name="Ra J.-S."/>
            <person name="Kim S.-B."/>
        </authorList>
    </citation>
    <scope>NUCLEOTIDE SEQUENCE [LARGE SCALE GENOMIC DNA]</scope>
    <source>
        <strain evidence="2 3">MMS21-Er5</strain>
    </source>
</reference>
<keyword evidence="1" id="KW-0732">Signal</keyword>
<organism evidence="2 3">
    <name type="scientific">Flavobacterium humidisoli</name>
    <dbReference type="NCBI Taxonomy" id="2937442"/>
    <lineage>
        <taxon>Bacteria</taxon>
        <taxon>Pseudomonadati</taxon>
        <taxon>Bacteroidota</taxon>
        <taxon>Flavobacteriia</taxon>
        <taxon>Flavobacteriales</taxon>
        <taxon>Flavobacteriaceae</taxon>
        <taxon>Flavobacterium</taxon>
    </lineage>
</organism>
<name>A0ABY4LXY0_9FLAO</name>
<dbReference type="Proteomes" id="UP000829998">
    <property type="component" value="Chromosome"/>
</dbReference>
<feature type="chain" id="PRO_5046486319" evidence="1">
    <location>
        <begin position="19"/>
        <end position="92"/>
    </location>
</feature>
<dbReference type="RefSeq" id="WP_248729869.1">
    <property type="nucleotide sequence ID" value="NZ_CP096829.1"/>
</dbReference>
<evidence type="ECO:0000256" key="1">
    <source>
        <dbReference type="SAM" id="SignalP"/>
    </source>
</evidence>
<protein>
    <submittedName>
        <fullName evidence="2">Uncharacterized protein</fullName>
    </submittedName>
</protein>
<evidence type="ECO:0000313" key="3">
    <source>
        <dbReference type="Proteomes" id="UP000829998"/>
    </source>
</evidence>
<feature type="signal peptide" evidence="1">
    <location>
        <begin position="1"/>
        <end position="18"/>
    </location>
</feature>
<gene>
    <name evidence="2" type="ORF">M0M44_11420</name>
</gene>
<proteinExistence type="predicted"/>
<evidence type="ECO:0000313" key="2">
    <source>
        <dbReference type="EMBL" id="UPZ17931.1"/>
    </source>
</evidence>
<accession>A0ABY4LXY0</accession>
<keyword evidence="3" id="KW-1185">Reference proteome</keyword>
<sequence length="92" mass="9992">MKTTVKMLAFPMIGFALASAGAVSTNTAERSRTALPLITAYIHTLDDPCEPVQVECNRTNGATCTYGINEDRAWDKDSPDAPCNVPLFKDQN</sequence>
<dbReference type="EMBL" id="CP096829">
    <property type="protein sequence ID" value="UPZ17931.1"/>
    <property type="molecule type" value="Genomic_DNA"/>
</dbReference>